<dbReference type="EMBL" id="CAFBNO010000041">
    <property type="protein sequence ID" value="CAB4957799.1"/>
    <property type="molecule type" value="Genomic_DNA"/>
</dbReference>
<protein>
    <submittedName>
        <fullName evidence="1">Unannotated protein</fullName>
    </submittedName>
</protein>
<accession>A0A6J7KTR4</accession>
<dbReference type="AlphaFoldDB" id="A0A6J7KTR4"/>
<organism evidence="1">
    <name type="scientific">freshwater metagenome</name>
    <dbReference type="NCBI Taxonomy" id="449393"/>
    <lineage>
        <taxon>unclassified sequences</taxon>
        <taxon>metagenomes</taxon>
        <taxon>ecological metagenomes</taxon>
    </lineage>
</organism>
<dbReference type="SUPFAM" id="SSF53756">
    <property type="entry name" value="UDP-Glycosyltransferase/glycogen phosphorylase"/>
    <property type="match status" value="1"/>
</dbReference>
<dbReference type="Gene3D" id="3.40.50.12580">
    <property type="match status" value="1"/>
</dbReference>
<evidence type="ECO:0000313" key="1">
    <source>
        <dbReference type="EMBL" id="CAB4957799.1"/>
    </source>
</evidence>
<reference evidence="1" key="1">
    <citation type="submission" date="2020-05" db="EMBL/GenBank/DDBJ databases">
        <authorList>
            <person name="Chiriac C."/>
            <person name="Salcher M."/>
            <person name="Ghai R."/>
            <person name="Kavagutti S V."/>
        </authorList>
    </citation>
    <scope>NUCLEOTIDE SEQUENCE</scope>
</reference>
<gene>
    <name evidence="1" type="ORF">UFOPK3837_00863</name>
</gene>
<proteinExistence type="predicted"/>
<sequence>MIRVAFLPLYTEAWDSLAEVFERMRKDERFEVRVFTIKRKLTGDPEFHGQVEAHEYLESIKVPNTMLGSVDELKAFAPDYTFINYPWQRNYEEQYRAESLVKFTKIAYVPYFLLPMVSEPWDTGVAGHYYRQRSHQLASLIFTQDPNTKRAFKLTERGSKYVKFTGSPKIDSLMKRARKAKTVDRSRYRIVWAPHHSYGPLWLNFGTFTQMHDEMLQFAKSHPEIDIVFKPHPFLLGTLTARELMTQSAVDTWVKAWDALPNTSTNIESDYVGLFVNSDMLLSDGISFLGEYPLITGRPAVFLENKDHWAFSPLGETIANTTLRFKSFEAFAAKFEKLREEGLPDRSEQIEDFMDEAIPFPRKAARKIIKAVVKDFGKQKPLIDPAKVIETTWEQDADARRGVDGVPAQPR</sequence>
<dbReference type="InterPro" id="IPR043148">
    <property type="entry name" value="TagF_C"/>
</dbReference>
<name>A0A6J7KTR4_9ZZZZ</name>